<proteinExistence type="predicted"/>
<evidence type="ECO:0000313" key="1">
    <source>
        <dbReference type="EMBL" id="KAF0903627.1"/>
    </source>
</evidence>
<dbReference type="PANTHER" id="PTHR45927:SF11">
    <property type="entry name" value="LYSM DOMAIN RECEPTOR-LIKE KINASE 4"/>
    <property type="match status" value="1"/>
</dbReference>
<evidence type="ECO:0000313" key="2">
    <source>
        <dbReference type="Proteomes" id="UP000479710"/>
    </source>
</evidence>
<dbReference type="InterPro" id="IPR052611">
    <property type="entry name" value="Plant_RLK_LysM"/>
</dbReference>
<name>A0A6G1CU34_9ORYZ</name>
<reference evidence="1 2" key="1">
    <citation type="submission" date="2019-11" db="EMBL/GenBank/DDBJ databases">
        <title>Whole genome sequence of Oryza granulata.</title>
        <authorList>
            <person name="Li W."/>
        </authorList>
    </citation>
    <scope>NUCLEOTIDE SEQUENCE [LARGE SCALE GENOMIC DNA]</scope>
    <source>
        <strain evidence="2">cv. Menghai</strain>
        <tissue evidence="1">Leaf</tissue>
    </source>
</reference>
<dbReference type="PANTHER" id="PTHR45927">
    <property type="entry name" value="LYSM-DOMAIN RECEPTOR-LIKE KINASE-RELATED"/>
    <property type="match status" value="1"/>
</dbReference>
<protein>
    <recommendedName>
        <fullName evidence="3">Protein kinase domain-containing protein</fullName>
    </recommendedName>
</protein>
<dbReference type="EMBL" id="SPHZ02000008">
    <property type="protein sequence ID" value="KAF0903627.1"/>
    <property type="molecule type" value="Genomic_DNA"/>
</dbReference>
<comment type="caution">
    <text evidence="1">The sequence shown here is derived from an EMBL/GenBank/DDBJ whole genome shotgun (WGS) entry which is preliminary data.</text>
</comment>
<dbReference type="AlphaFoldDB" id="A0A6G1CU34"/>
<dbReference type="OrthoDB" id="688838at2759"/>
<dbReference type="Proteomes" id="UP000479710">
    <property type="component" value="Unassembled WGS sequence"/>
</dbReference>
<dbReference type="SUPFAM" id="SSF56112">
    <property type="entry name" value="Protein kinase-like (PK-like)"/>
    <property type="match status" value="1"/>
</dbReference>
<dbReference type="InterPro" id="IPR011009">
    <property type="entry name" value="Kinase-like_dom_sf"/>
</dbReference>
<keyword evidence="2" id="KW-1185">Reference proteome</keyword>
<sequence length="178" mass="18971">MDVSGDSILLVSGARVIRRAQRGLHDDEHSARTRGYMAPKYLEHGVVSPKNDVYSLDVMLLELVTGKDVDQLEADGADNRFTALNALATDLNAGDNDDMTVRRMEEFLDPAMAAAGSCPLELLWSIRTARSSPELAVHLPLSSGAVLLSRALLSSPAPAAAFGGLSKDAVQGCRVSTH</sequence>
<dbReference type="Gene3D" id="1.10.510.10">
    <property type="entry name" value="Transferase(Phosphotransferase) domain 1"/>
    <property type="match status" value="1"/>
</dbReference>
<accession>A0A6G1CU34</accession>
<gene>
    <name evidence="1" type="ORF">E2562_028185</name>
</gene>
<evidence type="ECO:0008006" key="3">
    <source>
        <dbReference type="Google" id="ProtNLM"/>
    </source>
</evidence>
<organism evidence="1 2">
    <name type="scientific">Oryza meyeriana var. granulata</name>
    <dbReference type="NCBI Taxonomy" id="110450"/>
    <lineage>
        <taxon>Eukaryota</taxon>
        <taxon>Viridiplantae</taxon>
        <taxon>Streptophyta</taxon>
        <taxon>Embryophyta</taxon>
        <taxon>Tracheophyta</taxon>
        <taxon>Spermatophyta</taxon>
        <taxon>Magnoliopsida</taxon>
        <taxon>Liliopsida</taxon>
        <taxon>Poales</taxon>
        <taxon>Poaceae</taxon>
        <taxon>BOP clade</taxon>
        <taxon>Oryzoideae</taxon>
        <taxon>Oryzeae</taxon>
        <taxon>Oryzinae</taxon>
        <taxon>Oryza</taxon>
        <taxon>Oryza meyeriana</taxon>
    </lineage>
</organism>